<feature type="transmembrane region" description="Helical" evidence="2">
    <location>
        <begin position="270"/>
        <end position="290"/>
    </location>
</feature>
<feature type="transmembrane region" description="Helical" evidence="2">
    <location>
        <begin position="214"/>
        <end position="233"/>
    </location>
</feature>
<evidence type="ECO:0000256" key="2">
    <source>
        <dbReference type="SAM" id="Phobius"/>
    </source>
</evidence>
<proteinExistence type="predicted"/>
<dbReference type="Proteomes" id="UP001062223">
    <property type="component" value="Chromosome"/>
</dbReference>
<accession>A0A9Q9T337</accession>
<reference evidence="3" key="1">
    <citation type="submission" date="2022-09" db="EMBL/GenBank/DDBJ databases">
        <title>Taxonomy of Curtobacterium flaccumfaciens.</title>
        <authorList>
            <person name="Osdaghi E."/>
            <person name="Taghavi S.M."/>
            <person name="Hamidizade M."/>
            <person name="Abachi H."/>
            <person name="Fazliarab A."/>
            <person name="Baeyen S."/>
            <person name="Portier P."/>
            <person name="Van Vaerenbergh J."/>
            <person name="Jacques M.-A."/>
        </authorList>
    </citation>
    <scope>NUCLEOTIDE SEQUENCE</scope>
    <source>
        <strain evidence="3">AGQB46</strain>
    </source>
</reference>
<evidence type="ECO:0000313" key="3">
    <source>
        <dbReference type="EMBL" id="UYC81084.1"/>
    </source>
</evidence>
<evidence type="ECO:0000313" key="4">
    <source>
        <dbReference type="Proteomes" id="UP001062223"/>
    </source>
</evidence>
<dbReference type="RefSeq" id="WP_262139346.1">
    <property type="nucleotide sequence ID" value="NZ_CP106879.1"/>
</dbReference>
<keyword evidence="2" id="KW-0472">Membrane</keyword>
<keyword evidence="2" id="KW-1133">Transmembrane helix</keyword>
<feature type="transmembrane region" description="Helical" evidence="2">
    <location>
        <begin position="239"/>
        <end position="258"/>
    </location>
</feature>
<keyword evidence="2" id="KW-0812">Transmembrane</keyword>
<dbReference type="AlphaFoldDB" id="A0A9Q9T337"/>
<protein>
    <recommendedName>
        <fullName evidence="5">WXG100 family type VII secretion target</fullName>
    </recommendedName>
</protein>
<feature type="region of interest" description="Disordered" evidence="1">
    <location>
        <begin position="1"/>
        <end position="22"/>
    </location>
</feature>
<dbReference type="EMBL" id="CP106879">
    <property type="protein sequence ID" value="UYC81084.1"/>
    <property type="molecule type" value="Genomic_DNA"/>
</dbReference>
<sequence>MARPVDWSALDLPTDPVPGDTAEIRQSATNARSVEQAIDEQVTRLQRLGDGHGWESESGTKFRDSASDLAGAIAKAKGRYTELAAALDEWAAGLDGIQRDADAALLAAQDAQAAHQAAASQTITAEVDTPEHQDQVDAQDRAVESAQGDIDAAKATIRRLAGALGEGGEYGDLADRVANRIRNGADDGMKDGWFDHVKQAIHDAKGVLEVIKSVLNAVALVLVVAAVIVALAIPGVNLIAFAVAGLIVSSLVFGITAAQAAAGDATTSDVIWAAVGVAASAVGLGAARAASSALPALTRSTAQSGARSAANTARAAGVAEGPVYSAKYAEIQARAAEVSGKAWVTIVDNSVTNGAIAPVLIRQLANGGPVAQQALPKILVPAVTASVLGAKGLWDGVNDFAGDVHDLWTGEYWKNATSVQVGSL</sequence>
<gene>
    <name evidence="3" type="ORF">OE229_01075</name>
</gene>
<organism evidence="3 4">
    <name type="scientific">Curtobacterium poinsettiae</name>
    <dbReference type="NCBI Taxonomy" id="159612"/>
    <lineage>
        <taxon>Bacteria</taxon>
        <taxon>Bacillati</taxon>
        <taxon>Actinomycetota</taxon>
        <taxon>Actinomycetes</taxon>
        <taxon>Micrococcales</taxon>
        <taxon>Microbacteriaceae</taxon>
        <taxon>Curtobacterium</taxon>
    </lineage>
</organism>
<name>A0A9Q9T337_9MICO</name>
<dbReference type="KEGG" id="cpoi:OE229_01075"/>
<evidence type="ECO:0008006" key="5">
    <source>
        <dbReference type="Google" id="ProtNLM"/>
    </source>
</evidence>
<evidence type="ECO:0000256" key="1">
    <source>
        <dbReference type="SAM" id="MobiDB-lite"/>
    </source>
</evidence>